<evidence type="ECO:0000256" key="1">
    <source>
        <dbReference type="SAM" id="MobiDB-lite"/>
    </source>
</evidence>
<sequence>MTGATANLPARITGGGRLINALRAMAQPSRLMIGVAGAAVIANVMAVAAPGPNEVAGEVSSGRLGASLQDSLGKRDRDAAAERRKLEMREQAVRAGETRLAGQLQGQQQAQAAAAAAPGRPGQPGQDQPEVPYDTLAQIYQRMKPQRAAPIFEKLDLEVQTQVARRMRDSVTAQIMSFMSPGSAVELSMALAGRKVIRQRGTPPAPRQASAAPGRTPPSAR</sequence>
<feature type="domain" description="Magnesium transporter MgtE intracellular" evidence="2">
    <location>
        <begin position="131"/>
        <end position="191"/>
    </location>
</feature>
<evidence type="ECO:0000313" key="4">
    <source>
        <dbReference type="Proteomes" id="UP001589858"/>
    </source>
</evidence>
<organism evidence="3 4">
    <name type="scientific">Novosphingobium clariflavum</name>
    <dbReference type="NCBI Taxonomy" id="2029884"/>
    <lineage>
        <taxon>Bacteria</taxon>
        <taxon>Pseudomonadati</taxon>
        <taxon>Pseudomonadota</taxon>
        <taxon>Alphaproteobacteria</taxon>
        <taxon>Sphingomonadales</taxon>
        <taxon>Sphingomonadaceae</taxon>
        <taxon>Novosphingobium</taxon>
    </lineage>
</organism>
<accession>A0ABV6SBA2</accession>
<dbReference type="Proteomes" id="UP001589858">
    <property type="component" value="Unassembled WGS sequence"/>
</dbReference>
<feature type="region of interest" description="Disordered" evidence="1">
    <location>
        <begin position="90"/>
        <end position="131"/>
    </location>
</feature>
<evidence type="ECO:0000259" key="2">
    <source>
        <dbReference type="Pfam" id="PF03448"/>
    </source>
</evidence>
<dbReference type="SUPFAM" id="SSF158791">
    <property type="entry name" value="MgtE N-terminal domain-like"/>
    <property type="match status" value="1"/>
</dbReference>
<reference evidence="3 4" key="1">
    <citation type="submission" date="2024-09" db="EMBL/GenBank/DDBJ databases">
        <authorList>
            <person name="Sun Q."/>
            <person name="Mori K."/>
        </authorList>
    </citation>
    <scope>NUCLEOTIDE SEQUENCE [LARGE SCALE GENOMIC DNA]</scope>
    <source>
        <strain evidence="3 4">CICC 11035S</strain>
    </source>
</reference>
<proteinExistence type="predicted"/>
<gene>
    <name evidence="3" type="ORF">ACFFF8_18250</name>
</gene>
<feature type="compositionally biased region" description="Low complexity" evidence="1">
    <location>
        <begin position="99"/>
        <end position="126"/>
    </location>
</feature>
<evidence type="ECO:0000313" key="3">
    <source>
        <dbReference type="EMBL" id="MFC0686531.1"/>
    </source>
</evidence>
<dbReference type="Pfam" id="PF03448">
    <property type="entry name" value="MgtE_N"/>
    <property type="match status" value="1"/>
</dbReference>
<dbReference type="RefSeq" id="WP_267222613.1">
    <property type="nucleotide sequence ID" value="NZ_JAPCWC010000016.1"/>
</dbReference>
<comment type="caution">
    <text evidence="3">The sequence shown here is derived from an EMBL/GenBank/DDBJ whole genome shotgun (WGS) entry which is preliminary data.</text>
</comment>
<dbReference type="InterPro" id="IPR006668">
    <property type="entry name" value="Mg_transptr_MgtE_intracell_dom"/>
</dbReference>
<feature type="region of interest" description="Disordered" evidence="1">
    <location>
        <begin position="198"/>
        <end position="221"/>
    </location>
</feature>
<name>A0ABV6SBA2_9SPHN</name>
<keyword evidence="4" id="KW-1185">Reference proteome</keyword>
<dbReference type="EMBL" id="JBHLTM010000070">
    <property type="protein sequence ID" value="MFC0686531.1"/>
    <property type="molecule type" value="Genomic_DNA"/>
</dbReference>
<protein>
    <submittedName>
        <fullName evidence="3">MotE family protein</fullName>
    </submittedName>
</protein>